<sequence length="232" mass="25940">MNPIRYDTFELKGNIDVELMLDTHCSNRNATLELYAQFADVEEGGLSSITIPSRLVANPNTKPLTRRSVSTFDFSFGTSTSCARNTYAIVREKVSSVALSYEDVPKLKEFVGTKSTCNVDNFLWRMENYFRAKGITDDAVKINTASMFLTNIALLWWWRGRTTDKRQSESVVKLGLGKNKLRSSKFEERGVCEKDRKEDNVSNGISDNGVMDHSSKPVTIAPNASSGGLLCR</sequence>
<keyword evidence="3" id="KW-1185">Reference proteome</keyword>
<feature type="region of interest" description="Disordered" evidence="1">
    <location>
        <begin position="191"/>
        <end position="218"/>
    </location>
</feature>
<dbReference type="Proteomes" id="UP000828251">
    <property type="component" value="Unassembled WGS sequence"/>
</dbReference>
<evidence type="ECO:0000313" key="3">
    <source>
        <dbReference type="Proteomes" id="UP000828251"/>
    </source>
</evidence>
<dbReference type="OrthoDB" id="1000653at2759"/>
<organism evidence="2 3">
    <name type="scientific">Gossypium stocksii</name>
    <dbReference type="NCBI Taxonomy" id="47602"/>
    <lineage>
        <taxon>Eukaryota</taxon>
        <taxon>Viridiplantae</taxon>
        <taxon>Streptophyta</taxon>
        <taxon>Embryophyta</taxon>
        <taxon>Tracheophyta</taxon>
        <taxon>Spermatophyta</taxon>
        <taxon>Magnoliopsida</taxon>
        <taxon>eudicotyledons</taxon>
        <taxon>Gunneridae</taxon>
        <taxon>Pentapetalae</taxon>
        <taxon>rosids</taxon>
        <taxon>malvids</taxon>
        <taxon>Malvales</taxon>
        <taxon>Malvaceae</taxon>
        <taxon>Malvoideae</taxon>
        <taxon>Gossypium</taxon>
    </lineage>
</organism>
<accession>A0A9D3UJP2</accession>
<name>A0A9D3UJP2_9ROSI</name>
<reference evidence="2 3" key="1">
    <citation type="journal article" date="2021" name="Plant Biotechnol. J.">
        <title>Multi-omics assisted identification of the key and species-specific regulatory components of drought-tolerant mechanisms in Gossypium stocksii.</title>
        <authorList>
            <person name="Yu D."/>
            <person name="Ke L."/>
            <person name="Zhang D."/>
            <person name="Wu Y."/>
            <person name="Sun Y."/>
            <person name="Mei J."/>
            <person name="Sun J."/>
            <person name="Sun Y."/>
        </authorList>
    </citation>
    <scope>NUCLEOTIDE SEQUENCE [LARGE SCALE GENOMIC DNA]</scope>
    <source>
        <strain evidence="3">cv. E1</strain>
        <tissue evidence="2">Leaf</tissue>
    </source>
</reference>
<proteinExistence type="predicted"/>
<dbReference type="AlphaFoldDB" id="A0A9D3UJP2"/>
<comment type="caution">
    <text evidence="2">The sequence shown here is derived from an EMBL/GenBank/DDBJ whole genome shotgun (WGS) entry which is preliminary data.</text>
</comment>
<protein>
    <submittedName>
        <fullName evidence="2">Uncharacterized protein</fullName>
    </submittedName>
</protein>
<evidence type="ECO:0000313" key="2">
    <source>
        <dbReference type="EMBL" id="KAH1046408.1"/>
    </source>
</evidence>
<gene>
    <name evidence="2" type="ORF">J1N35_037192</name>
</gene>
<feature type="compositionally biased region" description="Basic and acidic residues" evidence="1">
    <location>
        <begin position="191"/>
        <end position="200"/>
    </location>
</feature>
<dbReference type="EMBL" id="JAIQCV010000011">
    <property type="protein sequence ID" value="KAH1046408.1"/>
    <property type="molecule type" value="Genomic_DNA"/>
</dbReference>
<evidence type="ECO:0000256" key="1">
    <source>
        <dbReference type="SAM" id="MobiDB-lite"/>
    </source>
</evidence>